<feature type="signal peptide" evidence="1">
    <location>
        <begin position="1"/>
        <end position="19"/>
    </location>
</feature>
<keyword evidence="1" id="KW-0732">Signal</keyword>
<evidence type="ECO:0000313" key="2">
    <source>
        <dbReference type="EMBL" id="KXT52713.1"/>
    </source>
</evidence>
<evidence type="ECO:0008006" key="4">
    <source>
        <dbReference type="Google" id="ProtNLM"/>
    </source>
</evidence>
<gene>
    <name evidence="2" type="ORF">HMPREF2531_01549</name>
</gene>
<dbReference type="EMBL" id="LTDF01000064">
    <property type="protein sequence ID" value="KXT52713.1"/>
    <property type="molecule type" value="Genomic_DNA"/>
</dbReference>
<sequence length="160" mass="18753">MKQILYIISIALMATIAFVSCNGTTSKTSPTESDIPNFIGTWHYETITQAVLGTASDTILYDYVNNPHEQQFYEVYTPDSIMTFYVIQNDTLMNKLRFRYTFRNDTLYMSHPDKPVQNVHVMNHTDSTLLIDYIRTYRDTIFYCTSTTRRSTLPEWKIEK</sequence>
<dbReference type="AlphaFoldDB" id="A0A139LMX0"/>
<proteinExistence type="predicted"/>
<reference evidence="2 3" key="1">
    <citation type="submission" date="2016-02" db="EMBL/GenBank/DDBJ databases">
        <authorList>
            <person name="Wen L."/>
            <person name="He K."/>
            <person name="Yang H."/>
        </authorList>
    </citation>
    <scope>NUCLEOTIDE SEQUENCE [LARGE SCALE GENOMIC DNA]</scope>
    <source>
        <strain evidence="2 3">KLE1704</strain>
    </source>
</reference>
<accession>A0A139LMX0</accession>
<name>A0A139LMX0_9BACE</name>
<evidence type="ECO:0000256" key="1">
    <source>
        <dbReference type="SAM" id="SignalP"/>
    </source>
</evidence>
<feature type="chain" id="PRO_5007487394" description="Lipocalin-like domain-containing protein" evidence="1">
    <location>
        <begin position="20"/>
        <end position="160"/>
    </location>
</feature>
<dbReference type="PROSITE" id="PS51257">
    <property type="entry name" value="PROKAR_LIPOPROTEIN"/>
    <property type="match status" value="1"/>
</dbReference>
<organism evidence="2">
    <name type="scientific">Bacteroides intestinalis</name>
    <dbReference type="NCBI Taxonomy" id="329854"/>
    <lineage>
        <taxon>Bacteria</taxon>
        <taxon>Pseudomonadati</taxon>
        <taxon>Bacteroidota</taxon>
        <taxon>Bacteroidia</taxon>
        <taxon>Bacteroidales</taxon>
        <taxon>Bacteroidaceae</taxon>
        <taxon>Bacteroides</taxon>
    </lineage>
</organism>
<protein>
    <recommendedName>
        <fullName evidence="4">Lipocalin-like domain-containing protein</fullName>
    </recommendedName>
</protein>
<dbReference type="PATRIC" id="fig|329854.7.peg.1579"/>
<dbReference type="RefSeq" id="WP_061435142.1">
    <property type="nucleotide sequence ID" value="NZ_KQ968690.1"/>
</dbReference>
<dbReference type="Proteomes" id="UP000070319">
    <property type="component" value="Unassembled WGS sequence"/>
</dbReference>
<comment type="caution">
    <text evidence="2">The sequence shown here is derived from an EMBL/GenBank/DDBJ whole genome shotgun (WGS) entry which is preliminary data.</text>
</comment>
<evidence type="ECO:0000313" key="3">
    <source>
        <dbReference type="Proteomes" id="UP000070319"/>
    </source>
</evidence>